<reference evidence="3 4" key="1">
    <citation type="submission" date="2022-11" db="EMBL/GenBank/DDBJ databases">
        <title>Spartinivicinus poritis sp. nov., isolated from scleractinian coral Porites lutea.</title>
        <authorList>
            <person name="Zhang G."/>
            <person name="Cai L."/>
            <person name="Wei Q."/>
        </authorList>
    </citation>
    <scope>NUCLEOTIDE SEQUENCE [LARGE SCALE GENOMIC DNA]</scope>
    <source>
        <strain evidence="3 4">A2-2</strain>
    </source>
</reference>
<feature type="transmembrane region" description="Helical" evidence="2">
    <location>
        <begin position="230"/>
        <end position="251"/>
    </location>
</feature>
<evidence type="ECO:0000313" key="3">
    <source>
        <dbReference type="EMBL" id="MDE1464841.1"/>
    </source>
</evidence>
<feature type="transmembrane region" description="Helical" evidence="2">
    <location>
        <begin position="134"/>
        <end position="151"/>
    </location>
</feature>
<sequence>MQALCLRQDLQLFRGPESINGEPSWSLYDPAKNQYFRISWRTYNIIQQQFYSAPSATINLHKNVQTTTDEINQVKSFLVKHQLVTDSYQNYSPTNSNPLIQLLKHYLCWQIPLWQPDRFINTLLPLVKKLLSPYLLYCWLIMTFIGSFWTYKQWDIFVNSFSYLTQPTGIVLFILCLLFTKFAHELGHAFAAKYYQCKTNSIGIAIILLWPRFYTDTSHSWRLVKRNQKIVIDGAGVLTEFFIAGLMIFLWHFLPTGPLQNCAAFIATSGLVLTLIINLNPFMRFDGYYILSDWLAIDNLQTKAFICGKWFLRKFCLGLTTPCPIQLPLHTVRLLVLYAWLTWFFRLIVFFSIALLVYSFFFKTLGIILFSLEIYWLILRPIFSELKQWWQLKQLVKKELIKKPQQCLLPATIAIIVLILLGYPFSWPTFIPALYLPQQSQQLYTFTAGKITAIHVNHQQSITAGTPILTLENPLLSHQINVSQLKIGHLQEQLRQTIGTDQLLFNRTLLLKQLAQAKQQLDGLQQKRDLLVLKAPYTGTVYWHNPAPHIDQWVNSQNALGRLITSKHTYLTGYSIATTLNQLSDTKSGIFYPDIPELSPIRVKLHQVSIINSPFLEHTFFQSIFGGPIAVRLNPNNQAVPEQPIYPVTFQAIEYPNYPTQMINGTVKIDGNEQSLITRIYNQIFAVLIRESGF</sequence>
<protein>
    <recommendedName>
        <fullName evidence="5">Peptidase M50</fullName>
    </recommendedName>
</protein>
<comment type="caution">
    <text evidence="3">The sequence shown here is derived from an EMBL/GenBank/DDBJ whole genome shotgun (WGS) entry which is preliminary data.</text>
</comment>
<keyword evidence="2" id="KW-0472">Membrane</keyword>
<name>A0ABT5UEP6_9GAMM</name>
<feature type="transmembrane region" description="Helical" evidence="2">
    <location>
        <begin position="263"/>
        <end position="282"/>
    </location>
</feature>
<dbReference type="CDD" id="cd05709">
    <property type="entry name" value="S2P-M50"/>
    <property type="match status" value="1"/>
</dbReference>
<proteinExistence type="predicted"/>
<evidence type="ECO:0000256" key="2">
    <source>
        <dbReference type="SAM" id="Phobius"/>
    </source>
</evidence>
<evidence type="ECO:0000313" key="4">
    <source>
        <dbReference type="Proteomes" id="UP001528823"/>
    </source>
</evidence>
<dbReference type="Proteomes" id="UP001528823">
    <property type="component" value="Unassembled WGS sequence"/>
</dbReference>
<dbReference type="PANTHER" id="PTHR13325">
    <property type="entry name" value="PROTEASE M50 MEMBRANE-BOUND TRANSCRIPTION FACTOR SITE 2 PROTEASE"/>
    <property type="match status" value="1"/>
</dbReference>
<organism evidence="3 4">
    <name type="scientific">Spartinivicinus poritis</name>
    <dbReference type="NCBI Taxonomy" id="2994640"/>
    <lineage>
        <taxon>Bacteria</taxon>
        <taxon>Pseudomonadati</taxon>
        <taxon>Pseudomonadota</taxon>
        <taxon>Gammaproteobacteria</taxon>
        <taxon>Oceanospirillales</taxon>
        <taxon>Zooshikellaceae</taxon>
        <taxon>Spartinivicinus</taxon>
    </lineage>
</organism>
<feature type="transmembrane region" description="Helical" evidence="2">
    <location>
        <begin position="407"/>
        <end position="427"/>
    </location>
</feature>
<feature type="coiled-coil region" evidence="1">
    <location>
        <begin position="507"/>
        <end position="534"/>
    </location>
</feature>
<feature type="transmembrane region" description="Helical" evidence="2">
    <location>
        <begin position="367"/>
        <end position="386"/>
    </location>
</feature>
<feature type="transmembrane region" description="Helical" evidence="2">
    <location>
        <begin position="163"/>
        <end position="183"/>
    </location>
</feature>
<keyword evidence="1" id="KW-0175">Coiled coil</keyword>
<keyword evidence="2" id="KW-0812">Transmembrane</keyword>
<feature type="transmembrane region" description="Helical" evidence="2">
    <location>
        <begin position="335"/>
        <end position="361"/>
    </location>
</feature>
<accession>A0ABT5UEP6</accession>
<evidence type="ECO:0000256" key="1">
    <source>
        <dbReference type="SAM" id="Coils"/>
    </source>
</evidence>
<keyword evidence="2" id="KW-1133">Transmembrane helix</keyword>
<gene>
    <name evidence="3" type="ORF">ORQ98_23035</name>
</gene>
<keyword evidence="4" id="KW-1185">Reference proteome</keyword>
<dbReference type="InterPro" id="IPR001193">
    <property type="entry name" value="MBTPS2"/>
</dbReference>
<dbReference type="PANTHER" id="PTHR13325:SF3">
    <property type="entry name" value="MEMBRANE-BOUND TRANSCRIPTION FACTOR SITE-2 PROTEASE"/>
    <property type="match status" value="1"/>
</dbReference>
<evidence type="ECO:0008006" key="5">
    <source>
        <dbReference type="Google" id="ProtNLM"/>
    </source>
</evidence>
<dbReference type="RefSeq" id="WP_274691150.1">
    <property type="nucleotide sequence ID" value="NZ_JAPMOU010000044.1"/>
</dbReference>
<dbReference type="EMBL" id="JAPMOU010000044">
    <property type="protein sequence ID" value="MDE1464841.1"/>
    <property type="molecule type" value="Genomic_DNA"/>
</dbReference>